<feature type="signal peptide" evidence="1">
    <location>
        <begin position="1"/>
        <end position="18"/>
    </location>
</feature>
<protein>
    <recommendedName>
        <fullName evidence="4">DUF4919 domain-containing protein</fullName>
    </recommendedName>
</protein>
<dbReference type="Proteomes" id="UP000037755">
    <property type="component" value="Unassembled WGS sequence"/>
</dbReference>
<evidence type="ECO:0000313" key="3">
    <source>
        <dbReference type="Proteomes" id="UP000037755"/>
    </source>
</evidence>
<keyword evidence="1" id="KW-0732">Signal</keyword>
<keyword evidence="3" id="KW-1185">Reference proteome</keyword>
<organism evidence="2 3">
    <name type="scientific">Flavobacterium akiainvivens</name>
    <dbReference type="NCBI Taxonomy" id="1202724"/>
    <lineage>
        <taxon>Bacteria</taxon>
        <taxon>Pseudomonadati</taxon>
        <taxon>Bacteroidota</taxon>
        <taxon>Flavobacteriia</taxon>
        <taxon>Flavobacteriales</taxon>
        <taxon>Flavobacteriaceae</taxon>
        <taxon>Flavobacterium</taxon>
    </lineage>
</organism>
<dbReference type="Pfam" id="PF16266">
    <property type="entry name" value="DUF4919"/>
    <property type="match status" value="1"/>
</dbReference>
<gene>
    <name evidence="2" type="ORF">AM493_07370</name>
</gene>
<dbReference type="RefSeq" id="WP_054407181.1">
    <property type="nucleotide sequence ID" value="NZ_FOYA01000008.1"/>
</dbReference>
<proteinExistence type="predicted"/>
<comment type="caution">
    <text evidence="2">The sequence shown here is derived from an EMBL/GenBank/DDBJ whole genome shotgun (WGS) entry which is preliminary data.</text>
</comment>
<evidence type="ECO:0008006" key="4">
    <source>
        <dbReference type="Google" id="ProtNLM"/>
    </source>
</evidence>
<feature type="chain" id="PRO_5005818413" description="DUF4919 domain-containing protein" evidence="1">
    <location>
        <begin position="19"/>
        <end position="228"/>
    </location>
</feature>
<reference evidence="2 3" key="1">
    <citation type="submission" date="2015-08" db="EMBL/GenBank/DDBJ databases">
        <title>Whole genome sequence of Flavobacterium akiainvivens IK-1T, from decaying Wikstroemia oahuensis, an endemic Hawaiian shrub.</title>
        <authorList>
            <person name="Wan X."/>
            <person name="Hou S."/>
            <person name="Saito J."/>
            <person name="Donachie S."/>
        </authorList>
    </citation>
    <scope>NUCLEOTIDE SEQUENCE [LARGE SCALE GENOMIC DNA]</scope>
    <source>
        <strain evidence="2 3">IK-1</strain>
    </source>
</reference>
<name>A0A0M8MHH1_9FLAO</name>
<dbReference type="PATRIC" id="fig|1202724.3.peg.1534"/>
<dbReference type="InterPro" id="IPR032578">
    <property type="entry name" value="DUF4919"/>
</dbReference>
<dbReference type="OrthoDB" id="686440at2"/>
<dbReference type="STRING" id="1202724.AM493_07370"/>
<accession>A0A0M8MHH1</accession>
<dbReference type="EMBL" id="LIYD01000005">
    <property type="protein sequence ID" value="KOS05877.1"/>
    <property type="molecule type" value="Genomic_DNA"/>
</dbReference>
<dbReference type="AlphaFoldDB" id="A0A0M8MHH1"/>
<evidence type="ECO:0000256" key="1">
    <source>
        <dbReference type="SAM" id="SignalP"/>
    </source>
</evidence>
<sequence>MKKLFTLLALLVITVAGAQETSKPDYTAIQKNIKDKTSPYYYNTLMERFTKADTTMTLTERRHLYYGFAFMPLKMNEMTIRNIEQQLKAALNRPNPTSADMEDVVTYAGQLLQAFPFSITLKEYRAYCLKQLGRYDEAMAEKAQTEMIADAILSSGDGTTLQSAIHVIDAGNEYEITSLMGFETLDTEYLINNKYDYITLNKNAYNLPGLYFDASVTPKSVSRETAGL</sequence>
<evidence type="ECO:0000313" key="2">
    <source>
        <dbReference type="EMBL" id="KOS05877.1"/>
    </source>
</evidence>